<feature type="domain" description="Cadherin" evidence="12">
    <location>
        <begin position="166"/>
        <end position="251"/>
    </location>
</feature>
<name>A0A8B8C2I7_CRAVI</name>
<dbReference type="InterPro" id="IPR050971">
    <property type="entry name" value="Cadherin-domain_protein"/>
</dbReference>
<dbReference type="KEGG" id="cvn:111115013"/>
<feature type="compositionally biased region" description="Basic and acidic residues" evidence="9">
    <location>
        <begin position="631"/>
        <end position="667"/>
    </location>
</feature>
<dbReference type="Proteomes" id="UP000694844">
    <property type="component" value="Chromosome 1"/>
</dbReference>
<dbReference type="InterPro" id="IPR015919">
    <property type="entry name" value="Cadherin-like_sf"/>
</dbReference>
<reference evidence="13" key="1">
    <citation type="submission" date="2024-06" db="UniProtKB">
        <authorList>
            <consortium name="RefSeq"/>
        </authorList>
    </citation>
    <scope>NUCLEOTIDE SEQUENCE [LARGE SCALE GENOMIC DNA]</scope>
</reference>
<evidence type="ECO:0000259" key="12">
    <source>
        <dbReference type="PROSITE" id="PS50268"/>
    </source>
</evidence>
<keyword evidence="7 10" id="KW-0472">Membrane</keyword>
<evidence type="ECO:0000256" key="7">
    <source>
        <dbReference type="ARBA" id="ARBA00023136"/>
    </source>
</evidence>
<evidence type="ECO:0000313" key="13">
    <source>
        <dbReference type="Proteomes" id="UP000694844"/>
    </source>
</evidence>
<comment type="subcellular location">
    <subcellularLocation>
        <location evidence="1">Membrane</location>
    </subcellularLocation>
</comment>
<feature type="domain" description="Cadherin" evidence="12">
    <location>
        <begin position="246"/>
        <end position="372"/>
    </location>
</feature>
<feature type="signal peptide" evidence="11">
    <location>
        <begin position="1"/>
        <end position="22"/>
    </location>
</feature>
<evidence type="ECO:0000256" key="8">
    <source>
        <dbReference type="PROSITE-ProRule" id="PRU00043"/>
    </source>
</evidence>
<dbReference type="RefSeq" id="XP_022309299.1">
    <property type="nucleotide sequence ID" value="XM_022453591.1"/>
</dbReference>
<evidence type="ECO:0000256" key="1">
    <source>
        <dbReference type="ARBA" id="ARBA00004370"/>
    </source>
</evidence>
<dbReference type="GO" id="GO:0005911">
    <property type="term" value="C:cell-cell junction"/>
    <property type="evidence" value="ECO:0007669"/>
    <property type="project" value="TreeGrafter"/>
</dbReference>
<evidence type="ECO:0000256" key="6">
    <source>
        <dbReference type="ARBA" id="ARBA00022989"/>
    </source>
</evidence>
<proteinExistence type="predicted"/>
<dbReference type="PROSITE" id="PS00232">
    <property type="entry name" value="CADHERIN_1"/>
    <property type="match status" value="1"/>
</dbReference>
<keyword evidence="5" id="KW-0130">Cell adhesion</keyword>
<feature type="transmembrane region" description="Helical" evidence="10">
    <location>
        <begin position="579"/>
        <end position="601"/>
    </location>
</feature>
<evidence type="ECO:0000256" key="4">
    <source>
        <dbReference type="ARBA" id="ARBA00022837"/>
    </source>
</evidence>
<evidence type="ECO:0000256" key="3">
    <source>
        <dbReference type="ARBA" id="ARBA00022737"/>
    </source>
</evidence>
<keyword evidence="2 10" id="KW-0812">Transmembrane</keyword>
<reference evidence="14" key="2">
    <citation type="submission" date="2025-08" db="UniProtKB">
        <authorList>
            <consortium name="RefSeq"/>
        </authorList>
    </citation>
    <scope>IDENTIFICATION</scope>
    <source>
        <tissue evidence="14">Whole sample</tissue>
    </source>
</reference>
<keyword evidence="4 8" id="KW-0106">Calcium</keyword>
<organism evidence="13 14">
    <name type="scientific">Crassostrea virginica</name>
    <name type="common">Eastern oyster</name>
    <dbReference type="NCBI Taxonomy" id="6565"/>
    <lineage>
        <taxon>Eukaryota</taxon>
        <taxon>Metazoa</taxon>
        <taxon>Spiralia</taxon>
        <taxon>Lophotrochozoa</taxon>
        <taxon>Mollusca</taxon>
        <taxon>Bivalvia</taxon>
        <taxon>Autobranchia</taxon>
        <taxon>Pteriomorphia</taxon>
        <taxon>Ostreida</taxon>
        <taxon>Ostreoidea</taxon>
        <taxon>Ostreidae</taxon>
        <taxon>Crassostrea</taxon>
    </lineage>
</organism>
<dbReference type="SMART" id="SM00112">
    <property type="entry name" value="CA"/>
    <property type="match status" value="3"/>
</dbReference>
<dbReference type="AlphaFoldDB" id="A0A8B8C2I7"/>
<keyword evidence="11" id="KW-0732">Signal</keyword>
<dbReference type="GeneID" id="111115013"/>
<dbReference type="GO" id="GO:0005886">
    <property type="term" value="C:plasma membrane"/>
    <property type="evidence" value="ECO:0007669"/>
    <property type="project" value="InterPro"/>
</dbReference>
<dbReference type="OrthoDB" id="6102010at2759"/>
<dbReference type="Gene3D" id="2.60.40.60">
    <property type="entry name" value="Cadherins"/>
    <property type="match status" value="4"/>
</dbReference>
<dbReference type="GO" id="GO:0005509">
    <property type="term" value="F:calcium ion binding"/>
    <property type="evidence" value="ECO:0007669"/>
    <property type="project" value="UniProtKB-UniRule"/>
</dbReference>
<evidence type="ECO:0000313" key="14">
    <source>
        <dbReference type="RefSeq" id="XP_022309299.1"/>
    </source>
</evidence>
<feature type="chain" id="PRO_5034123346" evidence="11">
    <location>
        <begin position="23"/>
        <end position="705"/>
    </location>
</feature>
<dbReference type="PANTHER" id="PTHR24025">
    <property type="entry name" value="DESMOGLEIN FAMILY MEMBER"/>
    <property type="match status" value="1"/>
</dbReference>
<evidence type="ECO:0000256" key="11">
    <source>
        <dbReference type="SAM" id="SignalP"/>
    </source>
</evidence>
<dbReference type="GO" id="GO:0007156">
    <property type="term" value="P:homophilic cell adhesion via plasma membrane adhesion molecules"/>
    <property type="evidence" value="ECO:0007669"/>
    <property type="project" value="InterPro"/>
</dbReference>
<keyword evidence="6 10" id="KW-1133">Transmembrane helix</keyword>
<gene>
    <name evidence="14" type="primary">LOC111115013</name>
</gene>
<dbReference type="InterPro" id="IPR020894">
    <property type="entry name" value="Cadherin_CS"/>
</dbReference>
<keyword evidence="3" id="KW-0677">Repeat</keyword>
<dbReference type="SUPFAM" id="SSF49313">
    <property type="entry name" value="Cadherin-like"/>
    <property type="match status" value="4"/>
</dbReference>
<dbReference type="CDD" id="cd12087">
    <property type="entry name" value="TM_EGFR-like"/>
    <property type="match status" value="1"/>
</dbReference>
<dbReference type="Pfam" id="PF00028">
    <property type="entry name" value="Cadherin"/>
    <property type="match status" value="2"/>
</dbReference>
<dbReference type="PANTHER" id="PTHR24025:SF23">
    <property type="entry name" value="NEURAL-CADHERIN"/>
    <property type="match status" value="1"/>
</dbReference>
<feature type="domain" description="Cadherin" evidence="12">
    <location>
        <begin position="350"/>
        <end position="454"/>
    </location>
</feature>
<dbReference type="PROSITE" id="PS50268">
    <property type="entry name" value="CADHERIN_2"/>
    <property type="match status" value="3"/>
</dbReference>
<dbReference type="PRINTS" id="PR00205">
    <property type="entry name" value="CADHERIN"/>
</dbReference>
<evidence type="ECO:0000256" key="10">
    <source>
        <dbReference type="SAM" id="Phobius"/>
    </source>
</evidence>
<evidence type="ECO:0000256" key="5">
    <source>
        <dbReference type="ARBA" id="ARBA00022889"/>
    </source>
</evidence>
<protein>
    <submittedName>
        <fullName evidence="14">Fat-like cadherin-related tumor suppressor homolog</fullName>
    </submittedName>
</protein>
<keyword evidence="13" id="KW-1185">Reference proteome</keyword>
<feature type="region of interest" description="Disordered" evidence="9">
    <location>
        <begin position="626"/>
        <end position="677"/>
    </location>
</feature>
<dbReference type="CDD" id="cd11304">
    <property type="entry name" value="Cadherin_repeat"/>
    <property type="match status" value="4"/>
</dbReference>
<accession>A0A8B8C2I7</accession>
<evidence type="ECO:0000256" key="9">
    <source>
        <dbReference type="SAM" id="MobiDB-lite"/>
    </source>
</evidence>
<evidence type="ECO:0000256" key="2">
    <source>
        <dbReference type="ARBA" id="ARBA00022692"/>
    </source>
</evidence>
<dbReference type="InterPro" id="IPR002126">
    <property type="entry name" value="Cadherin-like_dom"/>
</dbReference>
<sequence length="705" mass="76710">MEVLPLLLLVLGDILAPVLIVATPPIFRGLPTSVNVGEKEYENRLIYTLTVSDVNNDNYVCNAAGITPTPARTETEFRVLIDPQSGHYGVYAYNASPGTSASPNAMFDFATESTYQITVRCTDSNGEYREDRLEVDVIPGDRLEFTHSSDVVSVDAQTATANQLIYTVSSRDLLNHSPLTYTLTSVPNSDSFSIDSSSGQVRTTRTLLEETRSPVHLYIAVTDGLISVQTLLSVDILNLNSQPNITNLPSTVSVDEDIAGGTVIFTLTSQDLDQTDPLTHSFSVSPITAQGLFSFDSASGQFKLSSTGKLDYETLSRYNVTFRVSDGKSTTGPYSLTINVQNVNEECYFDRQAYYISVVEGTAGSFSFNPNFVVRDYDGIQSYSLSLLNGNNSQRFQIDSTSGVMTYAVDYDVDQNAMPSNVQLTVQCRDSLGKTGTALLIITIRDANDNPPVFTQGTYTFYADQFTGLGNAIGQMTLSDKDSGTNGEFSCGGTLANSASQTNTYYTVGTGCGVYFLSRTGLSYGTAIRYLVTATDKGSPPLSSTTTVNMIYIETTTTTPTTTTTTTVTTTPALDTGSVAAITLGSLIAALLLGTLLYFFIRLCYTGACAGSAPCDFMNCCRNRRTTQSDPPKRVPSEKTEEMDYWKNEKEDYSKDTSQRVGRRDYPDFPQAAGAHRDRISPSNIPVEFGRIYPITGSRLPISYY</sequence>